<keyword evidence="2" id="KW-0812">Transmembrane</keyword>
<comment type="caution">
    <text evidence="3">The sequence shown here is derived from an EMBL/GenBank/DDBJ whole genome shotgun (WGS) entry which is preliminary data.</text>
</comment>
<dbReference type="AlphaFoldDB" id="A0AAN7TSU8"/>
<feature type="region of interest" description="Disordered" evidence="1">
    <location>
        <begin position="170"/>
        <end position="200"/>
    </location>
</feature>
<protein>
    <submittedName>
        <fullName evidence="3">Uncharacterized protein</fullName>
    </submittedName>
</protein>
<keyword evidence="2" id="KW-1133">Transmembrane helix</keyword>
<accession>A0AAN7TSU8</accession>
<keyword evidence="2" id="KW-0472">Membrane</keyword>
<name>A0AAN7TSU8_9PEZI</name>
<reference evidence="3" key="1">
    <citation type="submission" date="2023-08" db="EMBL/GenBank/DDBJ databases">
        <title>Black Yeasts Isolated from many extreme environments.</title>
        <authorList>
            <person name="Coleine C."/>
            <person name="Stajich J.E."/>
            <person name="Selbmann L."/>
        </authorList>
    </citation>
    <scope>NUCLEOTIDE SEQUENCE</scope>
    <source>
        <strain evidence="3">CCFEE 5401</strain>
    </source>
</reference>
<dbReference type="PANTHER" id="PTHR28187">
    <property type="entry name" value="PROTEIN RCR1-RELATED"/>
    <property type="match status" value="1"/>
</dbReference>
<dbReference type="Proteomes" id="UP001310890">
    <property type="component" value="Unassembled WGS sequence"/>
</dbReference>
<dbReference type="PANTHER" id="PTHR28187:SF1">
    <property type="entry name" value="PROTEIN RCR1-RELATED"/>
    <property type="match status" value="1"/>
</dbReference>
<evidence type="ECO:0000313" key="4">
    <source>
        <dbReference type="Proteomes" id="UP001310890"/>
    </source>
</evidence>
<gene>
    <name evidence="3" type="ORF">LTR62_001110</name>
</gene>
<evidence type="ECO:0000256" key="1">
    <source>
        <dbReference type="SAM" id="MobiDB-lite"/>
    </source>
</evidence>
<dbReference type="EMBL" id="JAVRRL010000012">
    <property type="protein sequence ID" value="KAK5115451.1"/>
    <property type="molecule type" value="Genomic_DNA"/>
</dbReference>
<feature type="region of interest" description="Disordered" evidence="1">
    <location>
        <begin position="1"/>
        <end position="20"/>
    </location>
</feature>
<dbReference type="Pfam" id="PF12273">
    <property type="entry name" value="RCR"/>
    <property type="match status" value="1"/>
</dbReference>
<feature type="transmembrane region" description="Helical" evidence="2">
    <location>
        <begin position="77"/>
        <end position="97"/>
    </location>
</feature>
<dbReference type="InterPro" id="IPR020999">
    <property type="entry name" value="Chitin_synth_reg_RCR"/>
</dbReference>
<dbReference type="GO" id="GO:0016192">
    <property type="term" value="P:vesicle-mediated transport"/>
    <property type="evidence" value="ECO:0007669"/>
    <property type="project" value="TreeGrafter"/>
</dbReference>
<organism evidence="3 4">
    <name type="scientific">Meristemomyces frigidus</name>
    <dbReference type="NCBI Taxonomy" id="1508187"/>
    <lineage>
        <taxon>Eukaryota</taxon>
        <taxon>Fungi</taxon>
        <taxon>Dikarya</taxon>
        <taxon>Ascomycota</taxon>
        <taxon>Pezizomycotina</taxon>
        <taxon>Dothideomycetes</taxon>
        <taxon>Dothideomycetidae</taxon>
        <taxon>Mycosphaerellales</taxon>
        <taxon>Teratosphaeriaceae</taxon>
        <taxon>Meristemomyces</taxon>
    </lineage>
</organism>
<evidence type="ECO:0000256" key="2">
    <source>
        <dbReference type="SAM" id="Phobius"/>
    </source>
</evidence>
<sequence length="200" mass="21118">MAMAMAMGTSPREAGKRENEHGLGFCGQESGLMAMSVLPASGSTSRPERIPASKSNNNCYTNNAGNEVCNGGAWSNWVRWLVLGLIIAGALFLFFLFSCITARRRRRAGYSPYRGTAWAAGRTPAGHAPAQYNSAAPYYNNSNAPPPAYGAGGANNDYYSPGVGPGRENVEMQPPAPVYGAPGVHKDAYAPPMGPPPGQY</sequence>
<evidence type="ECO:0000313" key="3">
    <source>
        <dbReference type="EMBL" id="KAK5115451.1"/>
    </source>
</evidence>
<proteinExistence type="predicted"/>